<evidence type="ECO:0000256" key="4">
    <source>
        <dbReference type="ARBA" id="ARBA00023136"/>
    </source>
</evidence>
<dbReference type="EMBL" id="BLKM01000247">
    <property type="protein sequence ID" value="GFG30704.1"/>
    <property type="molecule type" value="Genomic_DNA"/>
</dbReference>
<feature type="compositionally biased region" description="Polar residues" evidence="7">
    <location>
        <begin position="182"/>
        <end position="194"/>
    </location>
</feature>
<dbReference type="GO" id="GO:0004930">
    <property type="term" value="F:G protein-coupled receptor activity"/>
    <property type="evidence" value="ECO:0007669"/>
    <property type="project" value="InterPro"/>
</dbReference>
<keyword evidence="5" id="KW-0675">Receptor</keyword>
<evidence type="ECO:0000313" key="8">
    <source>
        <dbReference type="EMBL" id="GFG30704.1"/>
    </source>
</evidence>
<feature type="region of interest" description="Disordered" evidence="7">
    <location>
        <begin position="157"/>
        <end position="194"/>
    </location>
</feature>
<evidence type="ECO:0000313" key="9">
    <source>
        <dbReference type="Proteomes" id="UP000502823"/>
    </source>
</evidence>
<name>A0A6L2PDV5_COPFO</name>
<organism evidence="8 9">
    <name type="scientific">Coptotermes formosanus</name>
    <name type="common">Formosan subterranean termite</name>
    <dbReference type="NCBI Taxonomy" id="36987"/>
    <lineage>
        <taxon>Eukaryota</taxon>
        <taxon>Metazoa</taxon>
        <taxon>Ecdysozoa</taxon>
        <taxon>Arthropoda</taxon>
        <taxon>Hexapoda</taxon>
        <taxon>Insecta</taxon>
        <taxon>Pterygota</taxon>
        <taxon>Neoptera</taxon>
        <taxon>Polyneoptera</taxon>
        <taxon>Dictyoptera</taxon>
        <taxon>Blattodea</taxon>
        <taxon>Blattoidea</taxon>
        <taxon>Termitoidae</taxon>
        <taxon>Rhinotermitidae</taxon>
        <taxon>Coptotermes</taxon>
    </lineage>
</organism>
<dbReference type="AlphaFoldDB" id="A0A6L2PDV5"/>
<keyword evidence="9" id="KW-1185">Reference proteome</keyword>
<dbReference type="Gene3D" id="3.40.50.2300">
    <property type="match status" value="1"/>
</dbReference>
<dbReference type="InterPro" id="IPR028082">
    <property type="entry name" value="Peripla_BP_I"/>
</dbReference>
<evidence type="ECO:0000256" key="6">
    <source>
        <dbReference type="ARBA" id="ARBA00023180"/>
    </source>
</evidence>
<dbReference type="InParanoid" id="A0A6L2PDV5"/>
<dbReference type="PRINTS" id="PR00248">
    <property type="entry name" value="GPCRMGR"/>
</dbReference>
<feature type="non-terminal residue" evidence="8">
    <location>
        <position position="377"/>
    </location>
</feature>
<feature type="region of interest" description="Disordered" evidence="7">
    <location>
        <begin position="116"/>
        <end position="140"/>
    </location>
</feature>
<sequence length="377" mass="42766">MNDESSVSSFKQTHQLGVQNLLDFQNADYENFDMSNRVDEVVHSWEGGLRTESRDISSVNEEQNELGNLASTERVDNSFASIRPYDILAQTHSDSATVPLQYSFKNAVLYERKRTDETPNHIERSHHHTSTKQQSKQFFPDMSKDVSVGDVATGRSLSEGTRVTAQNREQSGRFGADFFPENITSDEGVSPTTYHDNDNILSVNKSTDSYSTRPKLGGNIHHEMLNKDTRNQSRQLQNADRNQTNLSGYHRDWNSIQYRHSHYLQPTDGRAFRSLIESLPPDEFQEVNPHWPVKREAVVEGDLVLGGLMMVHERQDNTTCGPIMPQGGIQALETMLYTLDVLNRDLKMIPNVTIGAHILDDCDKDTYGLEMAVDFIK</sequence>
<feature type="compositionally biased region" description="Polar residues" evidence="7">
    <location>
        <begin position="157"/>
        <end position="169"/>
    </location>
</feature>
<protein>
    <submittedName>
        <fullName evidence="8">Uncharacterized protein</fullName>
    </submittedName>
</protein>
<dbReference type="InterPro" id="IPR000337">
    <property type="entry name" value="GPCR_3"/>
</dbReference>
<dbReference type="SUPFAM" id="SSF53822">
    <property type="entry name" value="Periplasmic binding protein-like I"/>
    <property type="match status" value="1"/>
</dbReference>
<keyword evidence="3" id="KW-1133">Transmembrane helix</keyword>
<accession>A0A6L2PDV5</accession>
<dbReference type="PANTHER" id="PTHR24060">
    <property type="entry name" value="METABOTROPIC GLUTAMATE RECEPTOR"/>
    <property type="match status" value="1"/>
</dbReference>
<evidence type="ECO:0000256" key="5">
    <source>
        <dbReference type="ARBA" id="ARBA00023170"/>
    </source>
</evidence>
<evidence type="ECO:0000256" key="3">
    <source>
        <dbReference type="ARBA" id="ARBA00022989"/>
    </source>
</evidence>
<keyword evidence="4" id="KW-0472">Membrane</keyword>
<dbReference type="GO" id="GO:0016020">
    <property type="term" value="C:membrane"/>
    <property type="evidence" value="ECO:0007669"/>
    <property type="project" value="UniProtKB-SubCell"/>
</dbReference>
<proteinExistence type="predicted"/>
<keyword evidence="6" id="KW-0325">Glycoprotein</keyword>
<dbReference type="OrthoDB" id="425344at2759"/>
<evidence type="ECO:0000256" key="2">
    <source>
        <dbReference type="ARBA" id="ARBA00022692"/>
    </source>
</evidence>
<dbReference type="Proteomes" id="UP000502823">
    <property type="component" value="Unassembled WGS sequence"/>
</dbReference>
<evidence type="ECO:0000256" key="1">
    <source>
        <dbReference type="ARBA" id="ARBA00004141"/>
    </source>
</evidence>
<gene>
    <name evidence="8" type="ORF">Cfor_05171</name>
</gene>
<evidence type="ECO:0000256" key="7">
    <source>
        <dbReference type="SAM" id="MobiDB-lite"/>
    </source>
</evidence>
<keyword evidence="2" id="KW-0812">Transmembrane</keyword>
<reference evidence="9" key="1">
    <citation type="submission" date="2020-01" db="EMBL/GenBank/DDBJ databases">
        <title>Draft genome sequence of the Termite Coptotermes fromosanus.</title>
        <authorList>
            <person name="Itakura S."/>
            <person name="Yosikawa Y."/>
            <person name="Umezawa K."/>
        </authorList>
    </citation>
    <scope>NUCLEOTIDE SEQUENCE [LARGE SCALE GENOMIC DNA]</scope>
</reference>
<comment type="subcellular location">
    <subcellularLocation>
        <location evidence="1">Membrane</location>
        <topology evidence="1">Multi-pass membrane protein</topology>
    </subcellularLocation>
</comment>
<comment type="caution">
    <text evidence="8">The sequence shown here is derived from an EMBL/GenBank/DDBJ whole genome shotgun (WGS) entry which is preliminary data.</text>
</comment>
<dbReference type="InterPro" id="IPR050726">
    <property type="entry name" value="mGluR"/>
</dbReference>